<organism evidence="1 2">
    <name type="scientific">Arctium lappa</name>
    <name type="common">Greater burdock</name>
    <name type="synonym">Lappa major</name>
    <dbReference type="NCBI Taxonomy" id="4217"/>
    <lineage>
        <taxon>Eukaryota</taxon>
        <taxon>Viridiplantae</taxon>
        <taxon>Streptophyta</taxon>
        <taxon>Embryophyta</taxon>
        <taxon>Tracheophyta</taxon>
        <taxon>Spermatophyta</taxon>
        <taxon>Magnoliopsida</taxon>
        <taxon>eudicotyledons</taxon>
        <taxon>Gunneridae</taxon>
        <taxon>Pentapetalae</taxon>
        <taxon>asterids</taxon>
        <taxon>campanulids</taxon>
        <taxon>Asterales</taxon>
        <taxon>Asteraceae</taxon>
        <taxon>Carduoideae</taxon>
        <taxon>Cardueae</taxon>
        <taxon>Arctiinae</taxon>
        <taxon>Arctium</taxon>
    </lineage>
</organism>
<dbReference type="EMBL" id="CM042048">
    <property type="protein sequence ID" value="KAI3756977.1"/>
    <property type="molecule type" value="Genomic_DNA"/>
</dbReference>
<proteinExistence type="predicted"/>
<keyword evidence="2" id="KW-1185">Reference proteome</keyword>
<dbReference type="Proteomes" id="UP001055879">
    <property type="component" value="Linkage Group LG02"/>
</dbReference>
<gene>
    <name evidence="1" type="ORF">L6452_04509</name>
</gene>
<protein>
    <submittedName>
        <fullName evidence="1">Uncharacterized protein</fullName>
    </submittedName>
</protein>
<reference evidence="1 2" key="2">
    <citation type="journal article" date="2022" name="Mol. Ecol. Resour.">
        <title>The genomes of chicory, endive, great burdock and yacon provide insights into Asteraceae paleo-polyploidization history and plant inulin production.</title>
        <authorList>
            <person name="Fan W."/>
            <person name="Wang S."/>
            <person name="Wang H."/>
            <person name="Wang A."/>
            <person name="Jiang F."/>
            <person name="Liu H."/>
            <person name="Zhao H."/>
            <person name="Xu D."/>
            <person name="Zhang Y."/>
        </authorList>
    </citation>
    <scope>NUCLEOTIDE SEQUENCE [LARGE SCALE GENOMIC DNA]</scope>
    <source>
        <strain evidence="2">cv. Niubang</strain>
    </source>
</reference>
<comment type="caution">
    <text evidence="1">The sequence shown here is derived from an EMBL/GenBank/DDBJ whole genome shotgun (WGS) entry which is preliminary data.</text>
</comment>
<accession>A0ACB9EDT7</accession>
<sequence length="67" mass="7810">MLAVTMWSFVFDIDLLRWILCLLMDCYYRDFASKKGTYGSIGDCSLSHMDSKNSKDTHTTLLVFQYL</sequence>
<reference evidence="2" key="1">
    <citation type="journal article" date="2022" name="Mol. Ecol. Resour.">
        <title>The genomes of chicory, endive, great burdock and yacon provide insights into Asteraceae palaeo-polyploidization history and plant inulin production.</title>
        <authorList>
            <person name="Fan W."/>
            <person name="Wang S."/>
            <person name="Wang H."/>
            <person name="Wang A."/>
            <person name="Jiang F."/>
            <person name="Liu H."/>
            <person name="Zhao H."/>
            <person name="Xu D."/>
            <person name="Zhang Y."/>
        </authorList>
    </citation>
    <scope>NUCLEOTIDE SEQUENCE [LARGE SCALE GENOMIC DNA]</scope>
    <source>
        <strain evidence="2">cv. Niubang</strain>
    </source>
</reference>
<evidence type="ECO:0000313" key="1">
    <source>
        <dbReference type="EMBL" id="KAI3756977.1"/>
    </source>
</evidence>
<evidence type="ECO:0000313" key="2">
    <source>
        <dbReference type="Proteomes" id="UP001055879"/>
    </source>
</evidence>
<name>A0ACB9EDT7_ARCLA</name>